<protein>
    <recommendedName>
        <fullName evidence="4">Cytochrome c domain-containing protein</fullName>
    </recommendedName>
</protein>
<proteinExistence type="predicted"/>
<evidence type="ECO:0000313" key="5">
    <source>
        <dbReference type="EMBL" id="PQO43214.1"/>
    </source>
</evidence>
<dbReference type="EMBL" id="PUHZ01000024">
    <property type="protein sequence ID" value="PQO43214.1"/>
    <property type="molecule type" value="Genomic_DNA"/>
</dbReference>
<reference evidence="5 6" key="1">
    <citation type="submission" date="2018-02" db="EMBL/GenBank/DDBJ databases">
        <title>Comparative genomes isolates from brazilian mangrove.</title>
        <authorList>
            <person name="Araujo J.E."/>
            <person name="Taketani R.G."/>
            <person name="Silva M.C.P."/>
            <person name="Loureco M.V."/>
            <person name="Andreote F.D."/>
        </authorList>
    </citation>
    <scope>NUCLEOTIDE SEQUENCE [LARGE SCALE GENOMIC DNA]</scope>
    <source>
        <strain evidence="5 6">Nap-Phe MGV</strain>
    </source>
</reference>
<name>A0A2S8GGP7_9BACT</name>
<evidence type="ECO:0000313" key="6">
    <source>
        <dbReference type="Proteomes" id="UP000237819"/>
    </source>
</evidence>
<keyword evidence="1 3" id="KW-0479">Metal-binding</keyword>
<dbReference type="GO" id="GO:0046872">
    <property type="term" value="F:metal ion binding"/>
    <property type="evidence" value="ECO:0007669"/>
    <property type="project" value="UniProtKB-KW"/>
</dbReference>
<comment type="caution">
    <text evidence="5">The sequence shown here is derived from an EMBL/GenBank/DDBJ whole genome shotgun (WGS) entry which is preliminary data.</text>
</comment>
<dbReference type="AlphaFoldDB" id="A0A2S8GGP7"/>
<feature type="domain" description="Cytochrome c" evidence="4">
    <location>
        <begin position="140"/>
        <end position="257"/>
    </location>
</feature>
<dbReference type="InterPro" id="IPR009056">
    <property type="entry name" value="Cyt_c-like_dom"/>
</dbReference>
<evidence type="ECO:0000256" key="3">
    <source>
        <dbReference type="PROSITE-ProRule" id="PRU00433"/>
    </source>
</evidence>
<evidence type="ECO:0000256" key="1">
    <source>
        <dbReference type="ARBA" id="ARBA00022723"/>
    </source>
</evidence>
<keyword evidence="3" id="KW-0349">Heme</keyword>
<dbReference type="RefSeq" id="WP_105338427.1">
    <property type="nucleotide sequence ID" value="NZ_PUHZ01000024.1"/>
</dbReference>
<dbReference type="OrthoDB" id="229728at2"/>
<dbReference type="GO" id="GO:0009055">
    <property type="term" value="F:electron transfer activity"/>
    <property type="evidence" value="ECO:0007669"/>
    <property type="project" value="InterPro"/>
</dbReference>
<evidence type="ECO:0000259" key="4">
    <source>
        <dbReference type="PROSITE" id="PS51007"/>
    </source>
</evidence>
<sequence>MSSLSLHLIRLTVFVTAVLLFTAESHAQLDFEREPINYGQAEQHDPVAKLQQQLDDGKIELEHSSDHGYLTSVLEKLNISPESQVLVYSKTSFQLSRITPRRPRALYFNDTSYVGWVQGGDVLEIMTTDPNLGEVFYTLSQESAGPPKFLQDRGQCLACHASSRTHGVPGGLVRSTFVNPAGQPHYGSGTFTTDHSSPFTERWGGWYVTGTHGDMRHMGNVISKDRQLPEKIDREDGANVTDLSERLDIARYLSPHSDLVALMVLEHQTQMQNLLTLVHYEARMAQHHDQVMNKALDRAEDYVSDTTERRIERACEKMLRYLLFAEEFKLEAKVAGTSKFAAEFAAAGPRDSQQRSLRDFDLQTRLFKYPCSYLIYSESFDQLPAVAKQYVARRLQEILAGDDPEFAYLTAEDRQNIREILTETKPELWNAKP</sequence>
<dbReference type="PROSITE" id="PS51007">
    <property type="entry name" value="CYTC"/>
    <property type="match status" value="1"/>
</dbReference>
<organism evidence="5 6">
    <name type="scientific">Blastopirellula marina</name>
    <dbReference type="NCBI Taxonomy" id="124"/>
    <lineage>
        <taxon>Bacteria</taxon>
        <taxon>Pseudomonadati</taxon>
        <taxon>Planctomycetota</taxon>
        <taxon>Planctomycetia</taxon>
        <taxon>Pirellulales</taxon>
        <taxon>Pirellulaceae</taxon>
        <taxon>Blastopirellula</taxon>
    </lineage>
</organism>
<dbReference type="Proteomes" id="UP000237819">
    <property type="component" value="Unassembled WGS sequence"/>
</dbReference>
<evidence type="ECO:0000256" key="2">
    <source>
        <dbReference type="ARBA" id="ARBA00023004"/>
    </source>
</evidence>
<dbReference type="GO" id="GO:0020037">
    <property type="term" value="F:heme binding"/>
    <property type="evidence" value="ECO:0007669"/>
    <property type="project" value="InterPro"/>
</dbReference>
<keyword evidence="2 3" id="KW-0408">Iron</keyword>
<accession>A0A2S8GGP7</accession>
<gene>
    <name evidence="5" type="ORF">C5Y93_26300</name>
</gene>